<dbReference type="InterPro" id="IPR000195">
    <property type="entry name" value="Rab-GAP-TBC_dom"/>
</dbReference>
<reference evidence="4" key="1">
    <citation type="submission" date="2016-03" db="EMBL/GenBank/DDBJ databases">
        <title>Mechanisms controlling the formation of the plant cell surface in tip-growing cells are functionally conserved among land plants.</title>
        <authorList>
            <person name="Honkanen S."/>
            <person name="Jones V.A."/>
            <person name="Morieri G."/>
            <person name="Champion C."/>
            <person name="Hetherington A.J."/>
            <person name="Kelly S."/>
            <person name="Saint-Marcoux D."/>
            <person name="Proust H."/>
            <person name="Prescott H."/>
            <person name="Dolan L."/>
        </authorList>
    </citation>
    <scope>NUCLEOTIDE SEQUENCE [LARGE SCALE GENOMIC DNA]</scope>
    <source>
        <tissue evidence="4">Whole gametophyte</tissue>
    </source>
</reference>
<feature type="compositionally biased region" description="Polar residues" evidence="2">
    <location>
        <begin position="808"/>
        <end position="817"/>
    </location>
</feature>
<name>A0A176WGV8_MARPO</name>
<feature type="compositionally biased region" description="Polar residues" evidence="2">
    <location>
        <begin position="1069"/>
        <end position="1086"/>
    </location>
</feature>
<feature type="region of interest" description="Disordered" evidence="2">
    <location>
        <begin position="861"/>
        <end position="935"/>
    </location>
</feature>
<dbReference type="Pfam" id="PF00566">
    <property type="entry name" value="RabGAP-TBC"/>
    <property type="match status" value="2"/>
</dbReference>
<dbReference type="PANTHER" id="PTHR22957:SF337">
    <property type="entry name" value="TBC1 DOMAIN FAMILY MEMBER 5"/>
    <property type="match status" value="1"/>
</dbReference>
<dbReference type="PANTHER" id="PTHR22957">
    <property type="entry name" value="TBC1 DOMAIN FAMILY MEMBER GTPASE-ACTIVATING PROTEIN"/>
    <property type="match status" value="1"/>
</dbReference>
<feature type="region of interest" description="Disordered" evidence="2">
    <location>
        <begin position="986"/>
        <end position="1041"/>
    </location>
</feature>
<evidence type="ECO:0000256" key="2">
    <source>
        <dbReference type="SAM" id="MobiDB-lite"/>
    </source>
</evidence>
<protein>
    <recommendedName>
        <fullName evidence="3">Rab-GAP TBC domain-containing protein</fullName>
    </recommendedName>
</protein>
<feature type="compositionally biased region" description="Basic and acidic residues" evidence="2">
    <location>
        <begin position="787"/>
        <end position="807"/>
    </location>
</feature>
<feature type="region of interest" description="Disordered" evidence="2">
    <location>
        <begin position="766"/>
        <end position="848"/>
    </location>
</feature>
<dbReference type="GO" id="GO:0005096">
    <property type="term" value="F:GTPase activator activity"/>
    <property type="evidence" value="ECO:0007669"/>
    <property type="project" value="UniProtKB-KW"/>
</dbReference>
<feature type="compositionally biased region" description="Polar residues" evidence="2">
    <location>
        <begin position="667"/>
        <end position="676"/>
    </location>
</feature>
<evidence type="ECO:0000313" key="4">
    <source>
        <dbReference type="EMBL" id="OAE32470.1"/>
    </source>
</evidence>
<gene>
    <name evidence="4" type="ORF">AXG93_3468s1100</name>
</gene>
<sequence>MPAWARGVMRMHRRQQQQQPKQQSRAEEAIADEWQSKAKQSKAGGHARAERDEGGGEEERERVSRSEDEREARRGPSAGWVGARRDGLRNDGGVSVKGGSGGAGGCKGSRKEREALGRGKRAESVTPSSCARVGSGEEEEDMPQSQNGLSAETEEAGGCANGSDDESINGGLKGSPRWSRVSSGTKGWRLRGVEWRVKLGVLPGSAASVDAMRRATADGRRRYADLRRRLLVDPHIMDDDEEDTSMDNPLSLDPESVWGRYFRNAELEKTIDKDLTRLYPEHGIFFQSAPCQAMMRRILLVWSLIHPQFSYRQGGVYNLFYVQILKFLWFVDELLSAEAPLKKNFNGASGGMHELLAPLLYVLHVDVVRLSQVKHRFEDLFDDRFDSLSLQEDHVRDKVESAKKFVGEMIIAGDSINFDDKGQKTADPAADSDEKRVDLSVIVQGSDMYGVEGELGALLSARFLEHDAYCMLDAMLIGQGGAVSMAAYFSSPPGVSVPPVIEASAALYRTLAAADISLYTHLVELGVEPQFFALRWLRLLFGREFILEDLLRVWDAILTADNTPLFVEDGDEDSCILRFSQRSALISSMAVSMLLYVRPALLAAPDATACLQRLLNFPQIPDVRNLIDSARSLQPLARAAERSPTPTVPRSTRASEISRNGKHARSGSISPPTTTHHVMRHQKSASCSPDVLRVSMSLPGSYWEEKWTHSVLQRKSPEELFSPRTSKLEAVVRNQENVDRDTSSAMLSRSVSEGRHQLNLPLAQSAVAQPASGSPDTSQDSSDEEGREMLGRSEKAPGVTRDSKDSSAESVASTSDCDGSRDSDSEGQELLSHRRASTDEEGSATSPALRLKLSCADSCLEDENPGSPQETKINSCVTSGCCQKPDEQKKSSSAKPCQRRVSSDSQLPVSGSGGTLESDVKPRNVSSSTQMGIETEAVRLGAENGSVCLPVSSSNSPLHEESTKVKSPCVSDSQLRMGIVSSASCENLKSQDAESTRTSQSPLPESVVEGQGGDRSGVEDTSRSVDSSPLPSKFKAEAPTAQPARLGRLNWVWSLGRASFGDKTAPSKIETTTSSVVHPTSGNVSDTEGLGSPLANGVRKPKRWWRSNNDVVPEEFVATTSSDDSIAAEHSAVTLQVDDVKNTNESVFIGSGVLQKEDVSVETQVTSQEAVKKPKEKTPSAALQALGQAMLEHVQVLESSLAQKASVLGMETMMWTPAVREKSEGTRSSLGGKSQAAALAAIAELRKISNALQQM</sequence>
<evidence type="ECO:0000256" key="1">
    <source>
        <dbReference type="ARBA" id="ARBA00022468"/>
    </source>
</evidence>
<dbReference type="PROSITE" id="PS50086">
    <property type="entry name" value="TBC_RABGAP"/>
    <property type="match status" value="1"/>
</dbReference>
<proteinExistence type="predicted"/>
<comment type="caution">
    <text evidence="4">The sequence shown here is derived from an EMBL/GenBank/DDBJ whole genome shotgun (WGS) entry which is preliminary data.</text>
</comment>
<feature type="region of interest" description="Disordered" evidence="2">
    <location>
        <begin position="1"/>
        <end position="183"/>
    </location>
</feature>
<feature type="region of interest" description="Disordered" evidence="2">
    <location>
        <begin position="637"/>
        <end position="687"/>
    </location>
</feature>
<feature type="compositionally biased region" description="Polar residues" evidence="2">
    <location>
        <begin position="644"/>
        <end position="658"/>
    </location>
</feature>
<dbReference type="Proteomes" id="UP000077202">
    <property type="component" value="Unassembled WGS sequence"/>
</dbReference>
<feature type="region of interest" description="Disordered" evidence="2">
    <location>
        <begin position="1064"/>
        <end position="1095"/>
    </location>
</feature>
<feature type="domain" description="Rab-GAP TBC" evidence="3">
    <location>
        <begin position="185"/>
        <end position="561"/>
    </location>
</feature>
<organism evidence="4 5">
    <name type="scientific">Marchantia polymorpha subsp. ruderalis</name>
    <dbReference type="NCBI Taxonomy" id="1480154"/>
    <lineage>
        <taxon>Eukaryota</taxon>
        <taxon>Viridiplantae</taxon>
        <taxon>Streptophyta</taxon>
        <taxon>Embryophyta</taxon>
        <taxon>Marchantiophyta</taxon>
        <taxon>Marchantiopsida</taxon>
        <taxon>Marchantiidae</taxon>
        <taxon>Marchantiales</taxon>
        <taxon>Marchantiaceae</taxon>
        <taxon>Marchantia</taxon>
    </lineage>
</organism>
<feature type="compositionally biased region" description="Basic and acidic residues" evidence="2">
    <location>
        <begin position="47"/>
        <end position="74"/>
    </location>
</feature>
<dbReference type="SMART" id="SM00164">
    <property type="entry name" value="TBC"/>
    <property type="match status" value="1"/>
</dbReference>
<keyword evidence="5" id="KW-1185">Reference proteome</keyword>
<keyword evidence="1" id="KW-0343">GTPase activation</keyword>
<dbReference type="EMBL" id="LVLJ01000809">
    <property type="protein sequence ID" value="OAE32470.1"/>
    <property type="molecule type" value="Genomic_DNA"/>
</dbReference>
<dbReference type="SUPFAM" id="SSF47923">
    <property type="entry name" value="Ypt/Rab-GAP domain of gyp1p"/>
    <property type="match status" value="2"/>
</dbReference>
<dbReference type="AlphaFoldDB" id="A0A176WGV8"/>
<evidence type="ECO:0000259" key="3">
    <source>
        <dbReference type="PROSITE" id="PS50086"/>
    </source>
</evidence>
<dbReference type="InterPro" id="IPR035969">
    <property type="entry name" value="Rab-GAP_TBC_sf"/>
</dbReference>
<accession>A0A176WGV8</accession>
<feature type="compositionally biased region" description="Gly residues" evidence="2">
    <location>
        <begin position="95"/>
        <end position="107"/>
    </location>
</feature>
<feature type="region of interest" description="Disordered" evidence="2">
    <location>
        <begin position="951"/>
        <end position="971"/>
    </location>
</feature>
<feature type="compositionally biased region" description="Polar residues" evidence="2">
    <location>
        <begin position="866"/>
        <end position="881"/>
    </location>
</feature>
<feature type="compositionally biased region" description="Basic and acidic residues" evidence="2">
    <location>
        <begin position="109"/>
        <end position="123"/>
    </location>
</feature>
<dbReference type="Gene3D" id="1.10.8.270">
    <property type="entry name" value="putative rabgap domain of human tbc1 domain family member 14 like domains"/>
    <property type="match status" value="1"/>
</dbReference>
<feature type="compositionally biased region" description="Polar residues" evidence="2">
    <location>
        <begin position="771"/>
        <end position="780"/>
    </location>
</feature>
<evidence type="ECO:0000313" key="5">
    <source>
        <dbReference type="Proteomes" id="UP000077202"/>
    </source>
</evidence>
<dbReference type="Gene3D" id="1.10.472.80">
    <property type="entry name" value="Ypt/Rab-GAP domain of gyp1p, domain 3"/>
    <property type="match status" value="1"/>
</dbReference>